<dbReference type="Pfam" id="PF02873">
    <property type="entry name" value="MurB_C"/>
    <property type="match status" value="1"/>
</dbReference>
<sequence length="308" mass="33579">MQTLKDQLTKVLGKTVTFAEKMYKHTTIKIGGSADILVLADDVDTIIKTMKLAREKNLDVSIIGNGSNLIVSDQGIRGIVIKVYSSEQKPIVDGQKVDVFSGFPLGKLINFTIQEGLGGLEGLVGIPGSFGGALTMNAGTGTTEIGHMINWVKVINKKTLEVETIPKEEMGFSYRKSIIQNGCHVILEAQLQLMRGSSRDLKTIKNEIIKKRNKKQPVQFPNSGSIFKNPPNDSAGRLIEATGLKGYTIGDAQISEQHANFIVNIGQAKASEVVELMNVARKEVNKKFNLVLQPEVKFMGGGLKLEEV</sequence>
<evidence type="ECO:0000256" key="12">
    <source>
        <dbReference type="ARBA" id="ARBA00023002"/>
    </source>
</evidence>
<dbReference type="GO" id="GO:0071949">
    <property type="term" value="F:FAD binding"/>
    <property type="evidence" value="ECO:0007669"/>
    <property type="project" value="InterPro"/>
</dbReference>
<dbReference type="GO" id="GO:0008762">
    <property type="term" value="F:UDP-N-acetylmuramate dehydrogenase activity"/>
    <property type="evidence" value="ECO:0007669"/>
    <property type="project" value="UniProtKB-UniRule"/>
</dbReference>
<keyword evidence="10 16" id="KW-0133">Cell shape</keyword>
<dbReference type="InterPro" id="IPR036318">
    <property type="entry name" value="FAD-bd_PCMH-like_sf"/>
</dbReference>
<dbReference type="UniPathway" id="UPA00219"/>
<comment type="subcellular location">
    <subcellularLocation>
        <location evidence="3 16">Cytoplasm</location>
    </subcellularLocation>
</comment>
<evidence type="ECO:0000313" key="18">
    <source>
        <dbReference type="EMBL" id="QNO16306.1"/>
    </source>
</evidence>
<dbReference type="PROSITE" id="PS51387">
    <property type="entry name" value="FAD_PCMH"/>
    <property type="match status" value="1"/>
</dbReference>
<name>A0A7G9WC94_ALKCA</name>
<comment type="catalytic activity">
    <reaction evidence="15 16">
        <text>UDP-N-acetyl-alpha-D-muramate + NADP(+) = UDP-N-acetyl-3-O-(1-carboxyvinyl)-alpha-D-glucosamine + NADPH + H(+)</text>
        <dbReference type="Rhea" id="RHEA:12248"/>
        <dbReference type="ChEBI" id="CHEBI:15378"/>
        <dbReference type="ChEBI" id="CHEBI:57783"/>
        <dbReference type="ChEBI" id="CHEBI:58349"/>
        <dbReference type="ChEBI" id="CHEBI:68483"/>
        <dbReference type="ChEBI" id="CHEBI:70757"/>
        <dbReference type="EC" id="1.3.1.98"/>
    </reaction>
</comment>
<dbReference type="Gene3D" id="3.90.78.10">
    <property type="entry name" value="UDP-N-acetylenolpyruvoylglucosamine reductase, C-terminal domain"/>
    <property type="match status" value="1"/>
</dbReference>
<keyword evidence="6 16" id="KW-0132">Cell division</keyword>
<dbReference type="Gene3D" id="3.30.465.10">
    <property type="match status" value="1"/>
</dbReference>
<dbReference type="KEGG" id="acae:HYG86_16770"/>
<dbReference type="GO" id="GO:0071555">
    <property type="term" value="P:cell wall organization"/>
    <property type="evidence" value="ECO:0007669"/>
    <property type="project" value="UniProtKB-KW"/>
</dbReference>
<proteinExistence type="inferred from homology"/>
<reference evidence="18 19" key="1">
    <citation type="submission" date="2020-07" db="EMBL/GenBank/DDBJ databases">
        <title>Alkalicella. sp. LB2 genome.</title>
        <authorList>
            <person name="Postec A."/>
            <person name="Quemeneur M."/>
        </authorList>
    </citation>
    <scope>NUCLEOTIDE SEQUENCE [LARGE SCALE GENOMIC DNA]</scope>
    <source>
        <strain evidence="18 19">LB2</strain>
    </source>
</reference>
<dbReference type="EC" id="1.3.1.98" evidence="16"/>
<keyword evidence="11 16" id="KW-0573">Peptidoglycan synthesis</keyword>
<dbReference type="InterPro" id="IPR016167">
    <property type="entry name" value="FAD-bd_PCMH_sub1"/>
</dbReference>
<comment type="cofactor">
    <cofactor evidence="1 16">
        <name>FAD</name>
        <dbReference type="ChEBI" id="CHEBI:57692"/>
    </cofactor>
</comment>
<dbReference type="InterPro" id="IPR016166">
    <property type="entry name" value="FAD-bd_PCMH"/>
</dbReference>
<evidence type="ECO:0000256" key="5">
    <source>
        <dbReference type="ARBA" id="ARBA00022490"/>
    </source>
</evidence>
<dbReference type="Gene3D" id="3.30.43.10">
    <property type="entry name" value="Uridine Diphospho-n-acetylenolpyruvylglucosamine Reductase, domain 2"/>
    <property type="match status" value="1"/>
</dbReference>
<dbReference type="InterPro" id="IPR036635">
    <property type="entry name" value="MurB_C_sf"/>
</dbReference>
<feature type="domain" description="FAD-binding PCMH-type" evidence="17">
    <location>
        <begin position="30"/>
        <end position="214"/>
    </location>
</feature>
<dbReference type="InterPro" id="IPR016169">
    <property type="entry name" value="FAD-bd_PCMH_sub2"/>
</dbReference>
<protein>
    <recommendedName>
        <fullName evidence="16">UDP-N-acetylenolpyruvoylglucosamine reductase</fullName>
        <ecNumber evidence="16">1.3.1.98</ecNumber>
    </recommendedName>
    <alternativeName>
        <fullName evidence="16">UDP-N-acetylmuramate dehydrogenase</fullName>
    </alternativeName>
</protein>
<dbReference type="InterPro" id="IPR006094">
    <property type="entry name" value="Oxid_FAD_bind_N"/>
</dbReference>
<keyword evidence="12 16" id="KW-0560">Oxidoreductase</keyword>
<keyword evidence="7 16" id="KW-0285">Flavoprotein</keyword>
<evidence type="ECO:0000256" key="1">
    <source>
        <dbReference type="ARBA" id="ARBA00001974"/>
    </source>
</evidence>
<evidence type="ECO:0000256" key="11">
    <source>
        <dbReference type="ARBA" id="ARBA00022984"/>
    </source>
</evidence>
<evidence type="ECO:0000256" key="7">
    <source>
        <dbReference type="ARBA" id="ARBA00022630"/>
    </source>
</evidence>
<keyword evidence="14 16" id="KW-0961">Cell wall biogenesis/degradation</keyword>
<evidence type="ECO:0000256" key="15">
    <source>
        <dbReference type="ARBA" id="ARBA00048914"/>
    </source>
</evidence>
<dbReference type="InterPro" id="IPR003170">
    <property type="entry name" value="MurB"/>
</dbReference>
<evidence type="ECO:0000256" key="13">
    <source>
        <dbReference type="ARBA" id="ARBA00023306"/>
    </source>
</evidence>
<comment type="function">
    <text evidence="2 16">Cell wall formation.</text>
</comment>
<evidence type="ECO:0000256" key="2">
    <source>
        <dbReference type="ARBA" id="ARBA00003921"/>
    </source>
</evidence>
<evidence type="ECO:0000256" key="8">
    <source>
        <dbReference type="ARBA" id="ARBA00022827"/>
    </source>
</evidence>
<dbReference type="Proteomes" id="UP000516160">
    <property type="component" value="Chromosome"/>
</dbReference>
<dbReference type="GO" id="GO:0008360">
    <property type="term" value="P:regulation of cell shape"/>
    <property type="evidence" value="ECO:0007669"/>
    <property type="project" value="UniProtKB-KW"/>
</dbReference>
<evidence type="ECO:0000256" key="14">
    <source>
        <dbReference type="ARBA" id="ARBA00023316"/>
    </source>
</evidence>
<dbReference type="NCBIfam" id="TIGR00179">
    <property type="entry name" value="murB"/>
    <property type="match status" value="1"/>
</dbReference>
<evidence type="ECO:0000256" key="9">
    <source>
        <dbReference type="ARBA" id="ARBA00022857"/>
    </source>
</evidence>
<evidence type="ECO:0000256" key="3">
    <source>
        <dbReference type="ARBA" id="ARBA00004496"/>
    </source>
</evidence>
<keyword evidence="13 16" id="KW-0131">Cell cycle</keyword>
<dbReference type="SUPFAM" id="SSF56194">
    <property type="entry name" value="Uridine diphospho-N-Acetylenolpyruvylglucosamine reductase, MurB, C-terminal domain"/>
    <property type="match status" value="1"/>
</dbReference>
<keyword evidence="5 16" id="KW-0963">Cytoplasm</keyword>
<dbReference type="InterPro" id="IPR011601">
    <property type="entry name" value="MurB_C"/>
</dbReference>
<accession>A0A7G9WC94</accession>
<dbReference type="EMBL" id="CP058559">
    <property type="protein sequence ID" value="QNO16306.1"/>
    <property type="molecule type" value="Genomic_DNA"/>
</dbReference>
<evidence type="ECO:0000256" key="10">
    <source>
        <dbReference type="ARBA" id="ARBA00022960"/>
    </source>
</evidence>
<dbReference type="PANTHER" id="PTHR21071">
    <property type="entry name" value="UDP-N-ACETYLENOLPYRUVOYLGLUCOSAMINE REDUCTASE"/>
    <property type="match status" value="1"/>
</dbReference>
<keyword evidence="19" id="KW-1185">Reference proteome</keyword>
<keyword evidence="9 16" id="KW-0521">NADP</keyword>
<dbReference type="GO" id="GO:0051301">
    <property type="term" value="P:cell division"/>
    <property type="evidence" value="ECO:0007669"/>
    <property type="project" value="UniProtKB-KW"/>
</dbReference>
<organism evidence="18 19">
    <name type="scientific">Alkalicella caledoniensis</name>
    <dbReference type="NCBI Taxonomy" id="2731377"/>
    <lineage>
        <taxon>Bacteria</taxon>
        <taxon>Bacillati</taxon>
        <taxon>Bacillota</taxon>
        <taxon>Clostridia</taxon>
        <taxon>Eubacteriales</taxon>
        <taxon>Proteinivoracaceae</taxon>
        <taxon>Alkalicella</taxon>
    </lineage>
</organism>
<feature type="active site" evidence="16">
    <location>
        <position position="175"/>
    </location>
</feature>
<dbReference type="Pfam" id="PF01565">
    <property type="entry name" value="FAD_binding_4"/>
    <property type="match status" value="1"/>
</dbReference>
<dbReference type="RefSeq" id="WP_213166698.1">
    <property type="nucleotide sequence ID" value="NZ_CP058559.1"/>
</dbReference>
<evidence type="ECO:0000256" key="6">
    <source>
        <dbReference type="ARBA" id="ARBA00022618"/>
    </source>
</evidence>
<evidence type="ECO:0000313" key="19">
    <source>
        <dbReference type="Proteomes" id="UP000516160"/>
    </source>
</evidence>
<feature type="active site" description="Proton donor" evidence="16">
    <location>
        <position position="225"/>
    </location>
</feature>
<dbReference type="GO" id="GO:0005829">
    <property type="term" value="C:cytosol"/>
    <property type="evidence" value="ECO:0007669"/>
    <property type="project" value="TreeGrafter"/>
</dbReference>
<dbReference type="GO" id="GO:0009252">
    <property type="term" value="P:peptidoglycan biosynthetic process"/>
    <property type="evidence" value="ECO:0007669"/>
    <property type="project" value="UniProtKB-UniRule"/>
</dbReference>
<keyword evidence="8 16" id="KW-0274">FAD</keyword>
<dbReference type="NCBIfam" id="NF010480">
    <property type="entry name" value="PRK13905.1"/>
    <property type="match status" value="1"/>
</dbReference>
<dbReference type="PANTHER" id="PTHR21071:SF4">
    <property type="entry name" value="UDP-N-ACETYLENOLPYRUVOYLGLUCOSAMINE REDUCTASE"/>
    <property type="match status" value="1"/>
</dbReference>
<evidence type="ECO:0000256" key="4">
    <source>
        <dbReference type="ARBA" id="ARBA00004752"/>
    </source>
</evidence>
<comment type="similarity">
    <text evidence="16">Belongs to the MurB family.</text>
</comment>
<comment type="pathway">
    <text evidence="4 16">Cell wall biogenesis; peptidoglycan biosynthesis.</text>
</comment>
<dbReference type="AlphaFoldDB" id="A0A7G9WC94"/>
<evidence type="ECO:0000259" key="17">
    <source>
        <dbReference type="PROSITE" id="PS51387"/>
    </source>
</evidence>
<feature type="active site" evidence="16">
    <location>
        <position position="295"/>
    </location>
</feature>
<gene>
    <name evidence="16 18" type="primary">murB</name>
    <name evidence="18" type="ORF">HYG86_16770</name>
</gene>
<dbReference type="SUPFAM" id="SSF56176">
    <property type="entry name" value="FAD-binding/transporter-associated domain-like"/>
    <property type="match status" value="1"/>
</dbReference>
<dbReference type="HAMAP" id="MF_00037">
    <property type="entry name" value="MurB"/>
    <property type="match status" value="1"/>
</dbReference>
<evidence type="ECO:0000256" key="16">
    <source>
        <dbReference type="HAMAP-Rule" id="MF_00037"/>
    </source>
</evidence>